<proteinExistence type="predicted"/>
<name>A0A940WFF3_9ACTN</name>
<dbReference type="InterPro" id="IPR041698">
    <property type="entry name" value="Methyltransf_25"/>
</dbReference>
<feature type="domain" description="Methyltransferase" evidence="2">
    <location>
        <begin position="68"/>
        <end position="172"/>
    </location>
</feature>
<dbReference type="Gene3D" id="3.40.50.150">
    <property type="entry name" value="Vaccinia Virus protein VP39"/>
    <property type="match status" value="1"/>
</dbReference>
<keyword evidence="3" id="KW-0489">Methyltransferase</keyword>
<dbReference type="PANTHER" id="PTHR45277">
    <property type="entry name" value="EXPRESSED PROTEIN"/>
    <property type="match status" value="1"/>
</dbReference>
<keyword evidence="3" id="KW-0808">Transferase</keyword>
<keyword evidence="1" id="KW-0812">Transmembrane</keyword>
<evidence type="ECO:0000313" key="4">
    <source>
        <dbReference type="Proteomes" id="UP000674234"/>
    </source>
</evidence>
<evidence type="ECO:0000259" key="2">
    <source>
        <dbReference type="Pfam" id="PF13649"/>
    </source>
</evidence>
<sequence length="223" mass="23962">MAAGGVAEIALAFVLFAVGWPIPAVVLLIGGAVLAVSAVIYAHTTLRGKFRVWDGELDRLGLRGDEHVLDLGCGRGLVLLKAAARLPDGRVTGLDLWTGDQSGNSQEATRANARAEGVADRVELETGDMRALPFPDASFDLIVSSLAIHNIPDAADRATAVREAYRVLRPGGRLRVADFRHARDYAEVLRECGAVDIEVRDLGWRFWYGGPHAKTAMLAATRP</sequence>
<keyword evidence="1" id="KW-0472">Membrane</keyword>
<dbReference type="CDD" id="cd02440">
    <property type="entry name" value="AdoMet_MTases"/>
    <property type="match status" value="1"/>
</dbReference>
<gene>
    <name evidence="3" type="ORF">JOL79_12015</name>
</gene>
<dbReference type="Pfam" id="PF13649">
    <property type="entry name" value="Methyltransf_25"/>
    <property type="match status" value="1"/>
</dbReference>
<reference evidence="3" key="1">
    <citation type="submission" date="2021-02" db="EMBL/GenBank/DDBJ databases">
        <title>Draft genome sequence of Microbispora sp. RL4-1S isolated from rice leaves in Thailand.</title>
        <authorList>
            <person name="Muangham S."/>
            <person name="Duangmal K."/>
        </authorList>
    </citation>
    <scope>NUCLEOTIDE SEQUENCE</scope>
    <source>
        <strain evidence="3">RL4-1S</strain>
    </source>
</reference>
<feature type="transmembrane region" description="Helical" evidence="1">
    <location>
        <begin position="20"/>
        <end position="42"/>
    </location>
</feature>
<keyword evidence="4" id="KW-1185">Reference proteome</keyword>
<dbReference type="GO" id="GO:0032259">
    <property type="term" value="P:methylation"/>
    <property type="evidence" value="ECO:0007669"/>
    <property type="project" value="UniProtKB-KW"/>
</dbReference>
<dbReference type="SUPFAM" id="SSF53335">
    <property type="entry name" value="S-adenosyl-L-methionine-dependent methyltransferases"/>
    <property type="match status" value="1"/>
</dbReference>
<dbReference type="EMBL" id="JAFCNB010000005">
    <property type="protein sequence ID" value="MBP2704540.1"/>
    <property type="molecule type" value="Genomic_DNA"/>
</dbReference>
<dbReference type="GO" id="GO:0008168">
    <property type="term" value="F:methyltransferase activity"/>
    <property type="evidence" value="ECO:0007669"/>
    <property type="project" value="UniProtKB-KW"/>
</dbReference>
<evidence type="ECO:0000313" key="3">
    <source>
        <dbReference type="EMBL" id="MBP2704540.1"/>
    </source>
</evidence>
<dbReference type="Proteomes" id="UP000674234">
    <property type="component" value="Unassembled WGS sequence"/>
</dbReference>
<comment type="caution">
    <text evidence="3">The sequence shown here is derived from an EMBL/GenBank/DDBJ whole genome shotgun (WGS) entry which is preliminary data.</text>
</comment>
<dbReference type="PANTHER" id="PTHR45277:SF1">
    <property type="entry name" value="EXPRESSED PROTEIN"/>
    <property type="match status" value="1"/>
</dbReference>
<dbReference type="AlphaFoldDB" id="A0A940WFF3"/>
<organism evidence="3 4">
    <name type="scientific">Microbispora oryzae</name>
    <dbReference type="NCBI Taxonomy" id="2806554"/>
    <lineage>
        <taxon>Bacteria</taxon>
        <taxon>Bacillati</taxon>
        <taxon>Actinomycetota</taxon>
        <taxon>Actinomycetes</taxon>
        <taxon>Streptosporangiales</taxon>
        <taxon>Streptosporangiaceae</taxon>
        <taxon>Microbispora</taxon>
    </lineage>
</organism>
<keyword evidence="1" id="KW-1133">Transmembrane helix</keyword>
<accession>A0A940WFF3</accession>
<dbReference type="InterPro" id="IPR029063">
    <property type="entry name" value="SAM-dependent_MTases_sf"/>
</dbReference>
<evidence type="ECO:0000256" key="1">
    <source>
        <dbReference type="SAM" id="Phobius"/>
    </source>
</evidence>
<protein>
    <submittedName>
        <fullName evidence="3">Class I SAM-dependent methyltransferase</fullName>
    </submittedName>
</protein>